<protein>
    <recommendedName>
        <fullName evidence="4">rRNA-processing protein FYV7</fullName>
    </recommendedName>
</protein>
<feature type="compositionally biased region" description="Basic and acidic residues" evidence="1">
    <location>
        <begin position="86"/>
        <end position="95"/>
    </location>
</feature>
<dbReference type="OrthoDB" id="2135053at2759"/>
<feature type="compositionally biased region" description="Basic and acidic residues" evidence="1">
    <location>
        <begin position="130"/>
        <end position="141"/>
    </location>
</feature>
<evidence type="ECO:0000256" key="1">
    <source>
        <dbReference type="SAM" id="MobiDB-lite"/>
    </source>
</evidence>
<feature type="compositionally biased region" description="Acidic residues" evidence="1">
    <location>
        <begin position="111"/>
        <end position="129"/>
    </location>
</feature>
<accession>A0A2K1QL96</accession>
<dbReference type="EMBL" id="NKHZ01000068">
    <property type="protein sequence ID" value="PNS15660.1"/>
    <property type="molecule type" value="Genomic_DNA"/>
</dbReference>
<name>A0A2K1QL96_9PEZI</name>
<evidence type="ECO:0000313" key="3">
    <source>
        <dbReference type="Proteomes" id="UP000243797"/>
    </source>
</evidence>
<sequence length="270" mass="30565">MSTKRPAEATASSRPSKKSKPSAPSTSASIAKDERKRREKKPFSVGPANLPDGQWKRRNQRIKASLISKAKLRKGYAKVKASTGDEPGREVRYYEEGDAGDTIERTRAEDGNDNDNDSENEEEQEQEGEGESHSADSETRDQPATGGDELLPAPEPSNDPHPDRQAMMDRAPSPPPLAARTWDRAERKQRRPRSVPFVKEQREAEERKRVAEERREARERALREREQKLEDRERFRKAMAKARTGGKNGQRKLGRESGVLLEKVRRMVGS</sequence>
<gene>
    <name evidence="2" type="ORF">CAC42_4112</name>
</gene>
<dbReference type="InParanoid" id="A0A2K1QL96"/>
<dbReference type="PANTHER" id="PTHR41805">
    <property type="entry name" value="EXPRESSED PROTEIN"/>
    <property type="match status" value="1"/>
</dbReference>
<proteinExistence type="predicted"/>
<reference evidence="2 3" key="1">
    <citation type="submission" date="2017-06" db="EMBL/GenBank/DDBJ databases">
        <title>Draft genome sequence of a variant of Elsinoe murrayae.</title>
        <authorList>
            <person name="Cheng Q."/>
        </authorList>
    </citation>
    <scope>NUCLEOTIDE SEQUENCE [LARGE SCALE GENOMIC DNA]</scope>
    <source>
        <strain evidence="2 3">CQ-2017a</strain>
    </source>
</reference>
<feature type="compositionally biased region" description="Basic and acidic residues" evidence="1">
    <location>
        <begin position="158"/>
        <end position="167"/>
    </location>
</feature>
<dbReference type="AlphaFoldDB" id="A0A2K1QL96"/>
<dbReference type="Proteomes" id="UP000243797">
    <property type="component" value="Unassembled WGS sequence"/>
</dbReference>
<feature type="region of interest" description="Disordered" evidence="1">
    <location>
        <begin position="1"/>
        <end position="270"/>
    </location>
</feature>
<feature type="compositionally biased region" description="Basic and acidic residues" evidence="1">
    <location>
        <begin position="199"/>
        <end position="236"/>
    </location>
</feature>
<dbReference type="PANTHER" id="PTHR41805:SF1">
    <property type="entry name" value="RRNA-PROCESSING PROTEIN FYV7"/>
    <property type="match status" value="1"/>
</dbReference>
<keyword evidence="3" id="KW-1185">Reference proteome</keyword>
<evidence type="ECO:0008006" key="4">
    <source>
        <dbReference type="Google" id="ProtNLM"/>
    </source>
</evidence>
<evidence type="ECO:0000313" key="2">
    <source>
        <dbReference type="EMBL" id="PNS15660.1"/>
    </source>
</evidence>
<comment type="caution">
    <text evidence="2">The sequence shown here is derived from an EMBL/GenBank/DDBJ whole genome shotgun (WGS) entry which is preliminary data.</text>
</comment>
<organism evidence="2 3">
    <name type="scientific">Sphaceloma murrayae</name>
    <dbReference type="NCBI Taxonomy" id="2082308"/>
    <lineage>
        <taxon>Eukaryota</taxon>
        <taxon>Fungi</taxon>
        <taxon>Dikarya</taxon>
        <taxon>Ascomycota</taxon>
        <taxon>Pezizomycotina</taxon>
        <taxon>Dothideomycetes</taxon>
        <taxon>Dothideomycetidae</taxon>
        <taxon>Myriangiales</taxon>
        <taxon>Elsinoaceae</taxon>
        <taxon>Sphaceloma</taxon>
    </lineage>
</organism>